<name>A0A6A5UG54_9PLEO</name>
<keyword evidence="1" id="KW-1133">Transmembrane helix</keyword>
<organism evidence="2 3">
    <name type="scientific">Byssothecium circinans</name>
    <dbReference type="NCBI Taxonomy" id="147558"/>
    <lineage>
        <taxon>Eukaryota</taxon>
        <taxon>Fungi</taxon>
        <taxon>Dikarya</taxon>
        <taxon>Ascomycota</taxon>
        <taxon>Pezizomycotina</taxon>
        <taxon>Dothideomycetes</taxon>
        <taxon>Pleosporomycetidae</taxon>
        <taxon>Pleosporales</taxon>
        <taxon>Massarineae</taxon>
        <taxon>Massarinaceae</taxon>
        <taxon>Byssothecium</taxon>
    </lineage>
</organism>
<evidence type="ECO:0000313" key="2">
    <source>
        <dbReference type="EMBL" id="KAF1962929.1"/>
    </source>
</evidence>
<keyword evidence="1" id="KW-0812">Transmembrane</keyword>
<dbReference type="EMBL" id="ML976978">
    <property type="protein sequence ID" value="KAF1962929.1"/>
    <property type="molecule type" value="Genomic_DNA"/>
</dbReference>
<protein>
    <submittedName>
        <fullName evidence="2">Uncharacterized protein</fullName>
    </submittedName>
</protein>
<evidence type="ECO:0000256" key="1">
    <source>
        <dbReference type="SAM" id="Phobius"/>
    </source>
</evidence>
<dbReference type="OrthoDB" id="3807659at2759"/>
<keyword evidence="1" id="KW-0472">Membrane</keyword>
<reference evidence="2" key="1">
    <citation type="journal article" date="2020" name="Stud. Mycol.">
        <title>101 Dothideomycetes genomes: a test case for predicting lifestyles and emergence of pathogens.</title>
        <authorList>
            <person name="Haridas S."/>
            <person name="Albert R."/>
            <person name="Binder M."/>
            <person name="Bloem J."/>
            <person name="Labutti K."/>
            <person name="Salamov A."/>
            <person name="Andreopoulos B."/>
            <person name="Baker S."/>
            <person name="Barry K."/>
            <person name="Bills G."/>
            <person name="Bluhm B."/>
            <person name="Cannon C."/>
            <person name="Castanera R."/>
            <person name="Culley D."/>
            <person name="Daum C."/>
            <person name="Ezra D."/>
            <person name="Gonzalez J."/>
            <person name="Henrissat B."/>
            <person name="Kuo A."/>
            <person name="Liang C."/>
            <person name="Lipzen A."/>
            <person name="Lutzoni F."/>
            <person name="Magnuson J."/>
            <person name="Mondo S."/>
            <person name="Nolan M."/>
            <person name="Ohm R."/>
            <person name="Pangilinan J."/>
            <person name="Park H.-J."/>
            <person name="Ramirez L."/>
            <person name="Alfaro M."/>
            <person name="Sun H."/>
            <person name="Tritt A."/>
            <person name="Yoshinaga Y."/>
            <person name="Zwiers L.-H."/>
            <person name="Turgeon B."/>
            <person name="Goodwin S."/>
            <person name="Spatafora J."/>
            <person name="Crous P."/>
            <person name="Grigoriev I."/>
        </authorList>
    </citation>
    <scope>NUCLEOTIDE SEQUENCE</scope>
    <source>
        <strain evidence="2">CBS 675.92</strain>
    </source>
</reference>
<dbReference type="Proteomes" id="UP000800035">
    <property type="component" value="Unassembled WGS sequence"/>
</dbReference>
<proteinExistence type="predicted"/>
<gene>
    <name evidence="2" type="ORF">CC80DRAFT_487364</name>
</gene>
<keyword evidence="3" id="KW-1185">Reference proteome</keyword>
<accession>A0A6A5UG54</accession>
<sequence>MVEGVGNPLKFDSKTLNALVLIASITSVLLPVVWTIYRIIKDFHIEWVARRTKARSPGVSDVESQIKTELEIDGTEANGGLCELEDPGLPELSGVSVLEMWDQWCAGEVCGRGLVAEMDAPVVDEVLNAKEEVVSEEVVNTGEDTVQKIGDDQVKE</sequence>
<dbReference type="AlphaFoldDB" id="A0A6A5UG54"/>
<evidence type="ECO:0000313" key="3">
    <source>
        <dbReference type="Proteomes" id="UP000800035"/>
    </source>
</evidence>
<feature type="transmembrane region" description="Helical" evidence="1">
    <location>
        <begin position="16"/>
        <end position="37"/>
    </location>
</feature>